<evidence type="ECO:0000256" key="2">
    <source>
        <dbReference type="PIRSR" id="PIRSR006232-1"/>
    </source>
</evidence>
<evidence type="ECO:0000256" key="1">
    <source>
        <dbReference type="ARBA" id="ARBA00008416"/>
    </source>
</evidence>
<proteinExistence type="inferred from homology"/>
<dbReference type="OrthoDB" id="321327at2"/>
<keyword evidence="2" id="KW-0408">Iron</keyword>
<dbReference type="Pfam" id="PF02678">
    <property type="entry name" value="Pirin"/>
    <property type="match status" value="1"/>
</dbReference>
<protein>
    <submittedName>
        <fullName evidence="7">Pirin family protein</fullName>
    </submittedName>
</protein>
<dbReference type="GO" id="GO:0046872">
    <property type="term" value="F:metal ion binding"/>
    <property type="evidence" value="ECO:0007669"/>
    <property type="project" value="UniProtKB-KW"/>
</dbReference>
<feature type="binding site" evidence="2">
    <location>
        <position position="115"/>
    </location>
    <ligand>
        <name>Fe cation</name>
        <dbReference type="ChEBI" id="CHEBI:24875"/>
    </ligand>
</feature>
<organism evidence="7 8">
    <name type="scientific">Orrella marina</name>
    <dbReference type="NCBI Taxonomy" id="2163011"/>
    <lineage>
        <taxon>Bacteria</taxon>
        <taxon>Pseudomonadati</taxon>
        <taxon>Pseudomonadota</taxon>
        <taxon>Betaproteobacteria</taxon>
        <taxon>Burkholderiales</taxon>
        <taxon>Alcaligenaceae</taxon>
        <taxon>Orrella</taxon>
    </lineage>
</organism>
<dbReference type="PANTHER" id="PTHR13903">
    <property type="entry name" value="PIRIN-RELATED"/>
    <property type="match status" value="1"/>
</dbReference>
<feature type="binding site" evidence="2">
    <location>
        <position position="113"/>
    </location>
    <ligand>
        <name>Fe cation</name>
        <dbReference type="ChEBI" id="CHEBI:24875"/>
    </ligand>
</feature>
<feature type="region of interest" description="Disordered" evidence="4">
    <location>
        <begin position="283"/>
        <end position="305"/>
    </location>
</feature>
<feature type="domain" description="Pirin C-terminal" evidence="6">
    <location>
        <begin position="184"/>
        <end position="280"/>
    </location>
</feature>
<dbReference type="KEGG" id="boz:DBV39_12745"/>
<dbReference type="InterPro" id="IPR003829">
    <property type="entry name" value="Pirin_N_dom"/>
</dbReference>
<feature type="binding site" evidence="2">
    <location>
        <position position="71"/>
    </location>
    <ligand>
        <name>Fe cation</name>
        <dbReference type="ChEBI" id="CHEBI:24875"/>
    </ligand>
</feature>
<dbReference type="InterPro" id="IPR012093">
    <property type="entry name" value="Pirin"/>
</dbReference>
<dbReference type="RefSeq" id="WP_108621847.1">
    <property type="nucleotide sequence ID" value="NZ_CP028901.1"/>
</dbReference>
<evidence type="ECO:0000259" key="6">
    <source>
        <dbReference type="Pfam" id="PF05726"/>
    </source>
</evidence>
<dbReference type="InterPro" id="IPR014710">
    <property type="entry name" value="RmlC-like_jellyroll"/>
</dbReference>
<keyword evidence="2" id="KW-0479">Metal-binding</keyword>
<evidence type="ECO:0000313" key="8">
    <source>
        <dbReference type="Proteomes" id="UP000244571"/>
    </source>
</evidence>
<dbReference type="EMBL" id="CP028901">
    <property type="protein sequence ID" value="AWB34431.1"/>
    <property type="molecule type" value="Genomic_DNA"/>
</dbReference>
<sequence>MEHDSKPTDVSGESRVSQIDLRLAELGEGFEVARALPSKQQRLVGPWCFLDHLGPADLAAGKGLHIGAHPHTCLQTFTWMMKGEILHCDSLGYEQVIRPGQVNLMTAGRGISHTEDSVGDAGQLHTAQLWIALPPGQEEIDPAFEHHADLPVWGLGAMTCTLLAGEHDGRCSPAKVYSDMMGVDLQANVATRQRFELRPDFEYAVLVCEGSVALDDQPVQSKRFAYLAPGRDHVTVSLEASSRCLLIGGAPFTSEVHIWWNFVAPSREHINLAFQDWQDHGPRFGEVPGASRRLDAPRPPWMESR</sequence>
<dbReference type="PANTHER" id="PTHR13903:SF8">
    <property type="entry name" value="PIRIN"/>
    <property type="match status" value="1"/>
</dbReference>
<dbReference type="Gene3D" id="2.60.120.10">
    <property type="entry name" value="Jelly Rolls"/>
    <property type="match status" value="2"/>
</dbReference>
<dbReference type="InterPro" id="IPR008778">
    <property type="entry name" value="Pirin_C_dom"/>
</dbReference>
<evidence type="ECO:0000313" key="7">
    <source>
        <dbReference type="EMBL" id="AWB34431.1"/>
    </source>
</evidence>
<accession>A0A2R4XKX8</accession>
<dbReference type="AlphaFoldDB" id="A0A2R4XKX8"/>
<feature type="binding site" evidence="2">
    <location>
        <position position="69"/>
    </location>
    <ligand>
        <name>Fe cation</name>
        <dbReference type="ChEBI" id="CHEBI:24875"/>
    </ligand>
</feature>
<comment type="similarity">
    <text evidence="1 3">Belongs to the pirin family.</text>
</comment>
<name>A0A2R4XKX8_9BURK</name>
<dbReference type="InterPro" id="IPR011051">
    <property type="entry name" value="RmlC_Cupin_sf"/>
</dbReference>
<dbReference type="PIRSF" id="PIRSF006232">
    <property type="entry name" value="Pirin"/>
    <property type="match status" value="1"/>
</dbReference>
<evidence type="ECO:0000256" key="3">
    <source>
        <dbReference type="RuleBase" id="RU003457"/>
    </source>
</evidence>
<gene>
    <name evidence="7" type="ORF">DBV39_12745</name>
</gene>
<dbReference type="SUPFAM" id="SSF51182">
    <property type="entry name" value="RmlC-like cupins"/>
    <property type="match status" value="1"/>
</dbReference>
<comment type="cofactor">
    <cofactor evidence="2">
        <name>Fe cation</name>
        <dbReference type="ChEBI" id="CHEBI:24875"/>
    </cofactor>
    <text evidence="2">Binds 1 Fe cation per subunit.</text>
</comment>
<evidence type="ECO:0000256" key="4">
    <source>
        <dbReference type="SAM" id="MobiDB-lite"/>
    </source>
</evidence>
<reference evidence="7 8" key="1">
    <citation type="submission" date="2018-04" db="EMBL/GenBank/DDBJ databases">
        <title>Bordetella sp. HZ20 isolated from seawater.</title>
        <authorList>
            <person name="Sun C."/>
        </authorList>
    </citation>
    <scope>NUCLEOTIDE SEQUENCE [LARGE SCALE GENOMIC DNA]</scope>
    <source>
        <strain evidence="7 8">HZ20</strain>
    </source>
</reference>
<dbReference type="CDD" id="cd02909">
    <property type="entry name" value="cupin_pirin_N"/>
    <property type="match status" value="1"/>
</dbReference>
<keyword evidence="8" id="KW-1185">Reference proteome</keyword>
<feature type="domain" description="Pirin N-terminal" evidence="5">
    <location>
        <begin position="30"/>
        <end position="131"/>
    </location>
</feature>
<dbReference type="Pfam" id="PF05726">
    <property type="entry name" value="Pirin_C"/>
    <property type="match status" value="1"/>
</dbReference>
<evidence type="ECO:0000259" key="5">
    <source>
        <dbReference type="Pfam" id="PF02678"/>
    </source>
</evidence>
<dbReference type="Proteomes" id="UP000244571">
    <property type="component" value="Chromosome"/>
</dbReference>